<dbReference type="InterPro" id="IPR016975">
    <property type="entry name" value="Cell_wall_LiaF"/>
</dbReference>
<feature type="transmembrane region" description="Helical" evidence="1">
    <location>
        <begin position="37"/>
        <end position="55"/>
    </location>
</feature>
<accession>A0A3S0IAW5</accession>
<keyword evidence="1" id="KW-1133">Transmembrane helix</keyword>
<sequence>MKSRSINQILFALFLLAVGVVLLLINIGVISLEIKELFVVFYPFLLLFIGISMFFKRLFSRRKDSISFSFFLMLFATMLVLDRLNYISFGFWDIWKLWPAIIILMALSMLFQKKTIKIHITRDRSKTGLDIEQDEEYKGHRKGSSLSIGDISFKDSNWALEPLELSNSVGDYYIDFSKAFIPEKETPVVVRGWIGDVKMIIPEDIPVKIHSKISVGDIRIFDQKTDSFNRILDYKTLGYEEATRKLNIIIDLKIGSIRIDKV</sequence>
<dbReference type="Pfam" id="PF22570">
    <property type="entry name" value="LiaF-TM"/>
    <property type="match status" value="1"/>
</dbReference>
<dbReference type="InterPro" id="IPR054331">
    <property type="entry name" value="LiaF_TM"/>
</dbReference>
<keyword evidence="5" id="KW-1185">Reference proteome</keyword>
<dbReference type="PIRSF" id="PIRSF031509">
    <property type="entry name" value="Cell_wall_LiaF/YvqF"/>
    <property type="match status" value="1"/>
</dbReference>
<organism evidence="4 5">
    <name type="scientific">Bacillus yapensis</name>
    <dbReference type="NCBI Taxonomy" id="2492960"/>
    <lineage>
        <taxon>Bacteria</taxon>
        <taxon>Bacillati</taxon>
        <taxon>Bacillota</taxon>
        <taxon>Bacilli</taxon>
        <taxon>Bacillales</taxon>
        <taxon>Bacillaceae</taxon>
        <taxon>Bacillus</taxon>
    </lineage>
</organism>
<dbReference type="GO" id="GO:0016020">
    <property type="term" value="C:membrane"/>
    <property type="evidence" value="ECO:0007669"/>
    <property type="project" value="InterPro"/>
</dbReference>
<feature type="transmembrane region" description="Helical" evidence="1">
    <location>
        <begin position="9"/>
        <end position="31"/>
    </location>
</feature>
<evidence type="ECO:0000259" key="2">
    <source>
        <dbReference type="Pfam" id="PF09922"/>
    </source>
</evidence>
<dbReference type="NCBIfam" id="NF040535">
    <property type="entry name" value="LiaF_C_term"/>
    <property type="match status" value="1"/>
</dbReference>
<evidence type="ECO:0000313" key="5">
    <source>
        <dbReference type="Proteomes" id="UP000271374"/>
    </source>
</evidence>
<feature type="transmembrane region" description="Helical" evidence="1">
    <location>
        <begin position="67"/>
        <end position="88"/>
    </location>
</feature>
<comment type="caution">
    <text evidence="4">The sequence shown here is derived from an EMBL/GenBank/DDBJ whole genome shotgun (WGS) entry which is preliminary data.</text>
</comment>
<dbReference type="InterPro" id="IPR024425">
    <property type="entry name" value="LiaF-like_C"/>
</dbReference>
<dbReference type="AlphaFoldDB" id="A0A3S0IAW5"/>
<protein>
    <recommendedName>
        <fullName evidence="6">Cell wall-active antibiotics response LiaF-like C-terminal domain-containing protein</fullName>
    </recommendedName>
</protein>
<evidence type="ECO:0000256" key="1">
    <source>
        <dbReference type="SAM" id="Phobius"/>
    </source>
</evidence>
<dbReference type="InterPro" id="IPR047793">
    <property type="entry name" value="LiaF_C"/>
</dbReference>
<feature type="domain" description="Cell wall-active antibiotics response LiaF-like C-terminal" evidence="2">
    <location>
        <begin position="148"/>
        <end position="259"/>
    </location>
</feature>
<dbReference type="EMBL" id="RXNT01000008">
    <property type="protein sequence ID" value="RTR31438.1"/>
    <property type="molecule type" value="Genomic_DNA"/>
</dbReference>
<evidence type="ECO:0008006" key="6">
    <source>
        <dbReference type="Google" id="ProtNLM"/>
    </source>
</evidence>
<dbReference type="Pfam" id="PF09922">
    <property type="entry name" value="LiaF-like_C"/>
    <property type="match status" value="1"/>
</dbReference>
<proteinExistence type="predicted"/>
<feature type="domain" description="LiaF transmembrane" evidence="3">
    <location>
        <begin position="10"/>
        <end position="115"/>
    </location>
</feature>
<gene>
    <name evidence="4" type="ORF">EKG37_11195</name>
</gene>
<dbReference type="OrthoDB" id="1953204at2"/>
<reference evidence="4 5" key="1">
    <citation type="submission" date="2018-12" db="EMBL/GenBank/DDBJ databases">
        <title>Bacillus yapensis draft genome sequence.</title>
        <authorList>
            <person name="Yu L."/>
            <person name="Xu X."/>
            <person name="Tang X."/>
        </authorList>
    </citation>
    <scope>NUCLEOTIDE SEQUENCE [LARGE SCALE GENOMIC DNA]</scope>
    <source>
        <strain evidence="4 5">XXST-01</strain>
    </source>
</reference>
<feature type="transmembrane region" description="Helical" evidence="1">
    <location>
        <begin position="94"/>
        <end position="112"/>
    </location>
</feature>
<dbReference type="Proteomes" id="UP000271374">
    <property type="component" value="Unassembled WGS sequence"/>
</dbReference>
<keyword evidence="1" id="KW-0812">Transmembrane</keyword>
<evidence type="ECO:0000313" key="4">
    <source>
        <dbReference type="EMBL" id="RTR31438.1"/>
    </source>
</evidence>
<evidence type="ECO:0000259" key="3">
    <source>
        <dbReference type="Pfam" id="PF22570"/>
    </source>
</evidence>
<name>A0A3S0IAW5_9BACI</name>
<keyword evidence="1" id="KW-0472">Membrane</keyword>